<proteinExistence type="predicted"/>
<dbReference type="InterPro" id="IPR041698">
    <property type="entry name" value="Methyltransf_25"/>
</dbReference>
<evidence type="ECO:0000313" key="3">
    <source>
        <dbReference type="Proteomes" id="UP000602532"/>
    </source>
</evidence>
<dbReference type="GO" id="GO:0008168">
    <property type="term" value="F:methyltransferase activity"/>
    <property type="evidence" value="ECO:0007669"/>
    <property type="project" value="UniProtKB-KW"/>
</dbReference>
<dbReference type="InterPro" id="IPR029063">
    <property type="entry name" value="SAM-dependent_MTases_sf"/>
</dbReference>
<reference evidence="2 3" key="1">
    <citation type="submission" date="2020-08" db="EMBL/GenBank/DDBJ databases">
        <title>A Genomic Blueprint of the Chicken Gut Microbiome.</title>
        <authorList>
            <person name="Gilroy R."/>
            <person name="Ravi A."/>
            <person name="Getino M."/>
            <person name="Pursley I."/>
            <person name="Horton D.L."/>
            <person name="Alikhan N.-F."/>
            <person name="Baker D."/>
            <person name="Gharbi K."/>
            <person name="Hall N."/>
            <person name="Watson M."/>
            <person name="Adriaenssens E.M."/>
            <person name="Foster-Nyarko E."/>
            <person name="Jarju S."/>
            <person name="Secka A."/>
            <person name="Antonio M."/>
            <person name="Oren A."/>
            <person name="Chaudhuri R."/>
            <person name="La Ragione R.M."/>
            <person name="Hildebrand F."/>
            <person name="Pallen M.J."/>
        </authorList>
    </citation>
    <scope>NUCLEOTIDE SEQUENCE [LARGE SCALE GENOMIC DNA]</scope>
    <source>
        <strain evidence="2 3">Sa1CUA4</strain>
    </source>
</reference>
<keyword evidence="2" id="KW-0489">Methyltransferase</keyword>
<feature type="domain" description="Methyltransferase" evidence="1">
    <location>
        <begin position="56"/>
        <end position="148"/>
    </location>
</feature>
<dbReference type="CDD" id="cd02440">
    <property type="entry name" value="AdoMet_MTases"/>
    <property type="match status" value="1"/>
</dbReference>
<sequence length="278" mass="30047">MTDLNTIVIDEADQALKAKHRAMWASGDYPTLAHDLIWSLGPRVVEAVDVRAGERVIDIAAGSGNAAIPAAKRGADVVATDLTPELFGDGHRRAQDAGAELEWRPADAEALPFGEDEFDVAISTVGVMFAPHHERSAGEIIRVVRPGGRIGLISWTPQGFIGQLFAALKPFNAPLPPGAQPAPLWGDEAHVRELFGDRVTDVRAVRESVRFDRFATGEEFRAYFASHYGPTIAVYNRNADDPAAVAAIDEALRGLGDRAIERDGVIDSEFLLFTATVR</sequence>
<keyword evidence="2" id="KW-0808">Transferase</keyword>
<dbReference type="PANTHER" id="PTHR43591:SF24">
    <property type="entry name" value="2-METHOXY-6-POLYPRENYL-1,4-BENZOQUINOL METHYLASE, MITOCHONDRIAL"/>
    <property type="match status" value="1"/>
</dbReference>
<protein>
    <submittedName>
        <fullName evidence="2">Class I SAM-dependent methyltransferase</fullName>
    </submittedName>
</protein>
<gene>
    <name evidence="2" type="ORF">H9622_14560</name>
</gene>
<dbReference type="Proteomes" id="UP000602532">
    <property type="component" value="Unassembled WGS sequence"/>
</dbReference>
<evidence type="ECO:0000313" key="2">
    <source>
        <dbReference type="EMBL" id="MBD8024806.1"/>
    </source>
</evidence>
<dbReference type="SUPFAM" id="SSF53335">
    <property type="entry name" value="S-adenosyl-L-methionine-dependent methyltransferases"/>
    <property type="match status" value="1"/>
</dbReference>
<dbReference type="Gene3D" id="3.40.50.150">
    <property type="entry name" value="Vaccinia Virus protein VP39"/>
    <property type="match status" value="1"/>
</dbReference>
<keyword evidence="3" id="KW-1185">Reference proteome</keyword>
<dbReference type="GO" id="GO:0032259">
    <property type="term" value="P:methylation"/>
    <property type="evidence" value="ECO:0007669"/>
    <property type="project" value="UniProtKB-KW"/>
</dbReference>
<accession>A0ABR8X7D0</accession>
<dbReference type="EMBL" id="JACSPM010000006">
    <property type="protein sequence ID" value="MBD8024806.1"/>
    <property type="molecule type" value="Genomic_DNA"/>
</dbReference>
<comment type="caution">
    <text evidence="2">The sequence shown here is derived from an EMBL/GenBank/DDBJ whole genome shotgun (WGS) entry which is preliminary data.</text>
</comment>
<dbReference type="Pfam" id="PF13649">
    <property type="entry name" value="Methyltransf_25"/>
    <property type="match status" value="1"/>
</dbReference>
<dbReference type="RefSeq" id="WP_191767146.1">
    <property type="nucleotide sequence ID" value="NZ_JACSPM010000006.1"/>
</dbReference>
<dbReference type="PANTHER" id="PTHR43591">
    <property type="entry name" value="METHYLTRANSFERASE"/>
    <property type="match status" value="1"/>
</dbReference>
<name>A0ABR8X7D0_9MICO</name>
<organism evidence="2 3">
    <name type="scientific">Microbacterium gallinarum</name>
    <dbReference type="NCBI Taxonomy" id="2762209"/>
    <lineage>
        <taxon>Bacteria</taxon>
        <taxon>Bacillati</taxon>
        <taxon>Actinomycetota</taxon>
        <taxon>Actinomycetes</taxon>
        <taxon>Micrococcales</taxon>
        <taxon>Microbacteriaceae</taxon>
        <taxon>Microbacterium</taxon>
    </lineage>
</organism>
<evidence type="ECO:0000259" key="1">
    <source>
        <dbReference type="Pfam" id="PF13649"/>
    </source>
</evidence>